<evidence type="ECO:0000256" key="1">
    <source>
        <dbReference type="ARBA" id="ARBA00004604"/>
    </source>
</evidence>
<proteinExistence type="inferred from homology"/>
<feature type="compositionally biased region" description="Basic residues" evidence="6">
    <location>
        <begin position="351"/>
        <end position="371"/>
    </location>
</feature>
<feature type="compositionally biased region" description="Basic and acidic residues" evidence="6">
    <location>
        <begin position="1"/>
        <end position="18"/>
    </location>
</feature>
<dbReference type="SMART" id="SM00360">
    <property type="entry name" value="RRM"/>
    <property type="match status" value="2"/>
</dbReference>
<evidence type="ECO:0000256" key="5">
    <source>
        <dbReference type="PROSITE-ProRule" id="PRU00176"/>
    </source>
</evidence>
<dbReference type="InterPro" id="IPR012677">
    <property type="entry name" value="Nucleotide-bd_a/b_plait_sf"/>
</dbReference>
<feature type="domain" description="RRM" evidence="7">
    <location>
        <begin position="181"/>
        <end position="258"/>
    </location>
</feature>
<feature type="compositionally biased region" description="Low complexity" evidence="6">
    <location>
        <begin position="373"/>
        <end position="398"/>
    </location>
</feature>
<dbReference type="EMBL" id="CAJHNH020000822">
    <property type="protein sequence ID" value="CAG5120045.1"/>
    <property type="molecule type" value="Genomic_DNA"/>
</dbReference>
<feature type="compositionally biased region" description="Polar residues" evidence="6">
    <location>
        <begin position="30"/>
        <end position="45"/>
    </location>
</feature>
<keyword evidence="3 5" id="KW-0694">RNA-binding</keyword>
<evidence type="ECO:0000313" key="9">
    <source>
        <dbReference type="Proteomes" id="UP000678393"/>
    </source>
</evidence>
<dbReference type="PANTHER" id="PTHR23236">
    <property type="entry name" value="EUKARYOTIC TRANSLATION INITIATION FACTOR 4B/4H"/>
    <property type="match status" value="1"/>
</dbReference>
<organism evidence="8 9">
    <name type="scientific">Candidula unifasciata</name>
    <dbReference type="NCBI Taxonomy" id="100452"/>
    <lineage>
        <taxon>Eukaryota</taxon>
        <taxon>Metazoa</taxon>
        <taxon>Spiralia</taxon>
        <taxon>Lophotrochozoa</taxon>
        <taxon>Mollusca</taxon>
        <taxon>Gastropoda</taxon>
        <taxon>Heterobranchia</taxon>
        <taxon>Euthyneura</taxon>
        <taxon>Panpulmonata</taxon>
        <taxon>Eupulmonata</taxon>
        <taxon>Stylommatophora</taxon>
        <taxon>Helicina</taxon>
        <taxon>Helicoidea</taxon>
        <taxon>Geomitridae</taxon>
        <taxon>Candidula</taxon>
    </lineage>
</organism>
<dbReference type="OrthoDB" id="442677at2759"/>
<dbReference type="PANTHER" id="PTHR23236:SF25">
    <property type="entry name" value="RNA-BINDING PROTEIN 34"/>
    <property type="match status" value="1"/>
</dbReference>
<dbReference type="Proteomes" id="UP000678393">
    <property type="component" value="Unassembled WGS sequence"/>
</dbReference>
<comment type="similarity">
    <text evidence="2">Belongs to the RRM RBM34 family.</text>
</comment>
<keyword evidence="9" id="KW-1185">Reference proteome</keyword>
<reference evidence="8" key="1">
    <citation type="submission" date="2021-04" db="EMBL/GenBank/DDBJ databases">
        <authorList>
            <consortium name="Molecular Ecology Group"/>
        </authorList>
    </citation>
    <scope>NUCLEOTIDE SEQUENCE</scope>
</reference>
<evidence type="ECO:0000313" key="8">
    <source>
        <dbReference type="EMBL" id="CAG5120045.1"/>
    </source>
</evidence>
<name>A0A8S3YWM2_9EUPU</name>
<gene>
    <name evidence="8" type="ORF">CUNI_LOCUS5603</name>
</gene>
<feature type="domain" description="RRM" evidence="7">
    <location>
        <begin position="79"/>
        <end position="173"/>
    </location>
</feature>
<evidence type="ECO:0000259" key="7">
    <source>
        <dbReference type="PROSITE" id="PS50102"/>
    </source>
</evidence>
<evidence type="ECO:0000256" key="2">
    <source>
        <dbReference type="ARBA" id="ARBA00007077"/>
    </source>
</evidence>
<comment type="caution">
    <text evidence="8">The sequence shown here is derived from an EMBL/GenBank/DDBJ whole genome shotgun (WGS) entry which is preliminary data.</text>
</comment>
<dbReference type="GO" id="GO:0019843">
    <property type="term" value="F:rRNA binding"/>
    <property type="evidence" value="ECO:0007669"/>
    <property type="project" value="TreeGrafter"/>
</dbReference>
<sequence length="408" mass="45758">QPETVEHAEKQGHKENTKKSRTLAPRAKTDQTLVKQRQVDATSHQPLKRKLEKDSTNDSEELAKRARRDRKRDRHADSRTVFVGNCPLTADKKKLKQVFREFGEIETVRFRCAPSADPSLPKRAIVITKNFHEQCDNFISYVVFKEESAAKKALARNGYLLDGLHLRVDLAGLAKKHDKKRSIFVGNLPFTVTEEVIRAHFTDCGEITNVRIIRDRLTNLGKGICYVQFESKDSVGLALKLNKSALLGREIRVMVCVSKPKKKDIQTTKKSKSNVSFFSYQDQTGKPTARKIIFAPSNVAGSKFQTVLKAKREKRFRKIKKKKENAQKQDGLSSIFGDLPAAVKKVNFKKVKKDKAGKLSKKAAGSKKRPLQKGSSFKGKGTSFKGKGNSKGKGNTFKGKSKGSKTKN</sequence>
<feature type="region of interest" description="Disordered" evidence="6">
    <location>
        <begin position="351"/>
        <end position="408"/>
    </location>
</feature>
<feature type="compositionally biased region" description="Basic and acidic residues" evidence="6">
    <location>
        <begin position="49"/>
        <end position="64"/>
    </location>
</feature>
<feature type="compositionally biased region" description="Basic residues" evidence="6">
    <location>
        <begin position="399"/>
        <end position="408"/>
    </location>
</feature>
<dbReference type="Pfam" id="PF00076">
    <property type="entry name" value="RRM_1"/>
    <property type="match status" value="1"/>
</dbReference>
<dbReference type="CDD" id="cd12395">
    <property type="entry name" value="RRM2_RBM34"/>
    <property type="match status" value="1"/>
</dbReference>
<dbReference type="Gene3D" id="3.30.70.330">
    <property type="match status" value="2"/>
</dbReference>
<dbReference type="AlphaFoldDB" id="A0A8S3YWM2"/>
<dbReference type="PROSITE" id="PS50102">
    <property type="entry name" value="RRM"/>
    <property type="match status" value="2"/>
</dbReference>
<protein>
    <recommendedName>
        <fullName evidence="7">RRM domain-containing protein</fullName>
    </recommendedName>
</protein>
<dbReference type="GO" id="GO:0000463">
    <property type="term" value="P:maturation of LSU-rRNA from tricistronic rRNA transcript (SSU-rRNA, 5.8S rRNA, LSU-rRNA)"/>
    <property type="evidence" value="ECO:0007669"/>
    <property type="project" value="TreeGrafter"/>
</dbReference>
<accession>A0A8S3YWM2</accession>
<dbReference type="InterPro" id="IPR000504">
    <property type="entry name" value="RRM_dom"/>
</dbReference>
<feature type="region of interest" description="Disordered" evidence="6">
    <location>
        <begin position="1"/>
        <end position="76"/>
    </location>
</feature>
<dbReference type="InterPro" id="IPR034221">
    <property type="entry name" value="RBM34_RRM2"/>
</dbReference>
<evidence type="ECO:0000256" key="4">
    <source>
        <dbReference type="ARBA" id="ARBA00023242"/>
    </source>
</evidence>
<dbReference type="InterPro" id="IPR035979">
    <property type="entry name" value="RBD_domain_sf"/>
</dbReference>
<dbReference type="GO" id="GO:0005730">
    <property type="term" value="C:nucleolus"/>
    <property type="evidence" value="ECO:0007669"/>
    <property type="project" value="UniProtKB-SubCell"/>
</dbReference>
<dbReference type="SUPFAM" id="SSF54928">
    <property type="entry name" value="RNA-binding domain, RBD"/>
    <property type="match status" value="2"/>
</dbReference>
<feature type="non-terminal residue" evidence="8">
    <location>
        <position position="1"/>
    </location>
</feature>
<comment type="subcellular location">
    <subcellularLocation>
        <location evidence="1">Nucleus</location>
        <location evidence="1">Nucleolus</location>
    </subcellularLocation>
</comment>
<evidence type="ECO:0000256" key="6">
    <source>
        <dbReference type="SAM" id="MobiDB-lite"/>
    </source>
</evidence>
<dbReference type="CDD" id="cd12394">
    <property type="entry name" value="RRM1_RBM34"/>
    <property type="match status" value="1"/>
</dbReference>
<keyword evidence="4" id="KW-0539">Nucleus</keyword>
<evidence type="ECO:0000256" key="3">
    <source>
        <dbReference type="ARBA" id="ARBA00022884"/>
    </source>
</evidence>